<name>A0ABT7DXU2_9NEIS</name>
<organism evidence="2 3">
    <name type="scientific">Parachitinimonas caeni</name>
    <dbReference type="NCBI Taxonomy" id="3031301"/>
    <lineage>
        <taxon>Bacteria</taxon>
        <taxon>Pseudomonadati</taxon>
        <taxon>Pseudomonadota</taxon>
        <taxon>Betaproteobacteria</taxon>
        <taxon>Neisseriales</taxon>
        <taxon>Chitinibacteraceae</taxon>
        <taxon>Parachitinimonas</taxon>
    </lineage>
</organism>
<dbReference type="InterPro" id="IPR001279">
    <property type="entry name" value="Metallo-B-lactamas"/>
</dbReference>
<keyword evidence="3" id="KW-1185">Reference proteome</keyword>
<sequence length="255" mass="27960">MNVEVLCLGVGSSGGSPALGCRCPTCTSADPRNQRTRCSAVMRAGGLNFLIDTGPDLRQQALRENLLQVDAVLYTHPHADHMNGIDDLRAFCYLNRAPMPVFGNAFTMQDIRSRFYYTTLPPAPYWDKPSLQLTAVDGPFTHRGVMITPIPLLHGKWPIFGFRIGNAAFLTDVSEIPEASFPLLEGLDVLLLDCLKAKPYPTHFGLDQALAAAARIAARRTVLIHMTHELEYHATNALLPAGVELAYDGMRLSAE</sequence>
<dbReference type="Pfam" id="PF12706">
    <property type="entry name" value="Lactamase_B_2"/>
    <property type="match status" value="1"/>
</dbReference>
<evidence type="ECO:0000313" key="2">
    <source>
        <dbReference type="EMBL" id="MDK2123462.1"/>
    </source>
</evidence>
<dbReference type="CDD" id="cd16279">
    <property type="entry name" value="metallo-hydrolase-like_MBL-fold"/>
    <property type="match status" value="1"/>
</dbReference>
<protein>
    <submittedName>
        <fullName evidence="2">MBL fold metallo-hydrolase</fullName>
    </submittedName>
</protein>
<feature type="domain" description="Metallo-beta-lactamase" evidence="1">
    <location>
        <begin position="36"/>
        <end position="228"/>
    </location>
</feature>
<dbReference type="Proteomes" id="UP001172778">
    <property type="component" value="Unassembled WGS sequence"/>
</dbReference>
<accession>A0ABT7DXU2</accession>
<evidence type="ECO:0000259" key="1">
    <source>
        <dbReference type="SMART" id="SM00849"/>
    </source>
</evidence>
<dbReference type="PANTHER" id="PTHR42663">
    <property type="entry name" value="HYDROLASE C777.06C-RELATED-RELATED"/>
    <property type="match status" value="1"/>
</dbReference>
<dbReference type="SMART" id="SM00849">
    <property type="entry name" value="Lactamase_B"/>
    <property type="match status" value="1"/>
</dbReference>
<dbReference type="Gene3D" id="3.60.15.10">
    <property type="entry name" value="Ribonuclease Z/Hydroxyacylglutathione hydrolase-like"/>
    <property type="match status" value="1"/>
</dbReference>
<dbReference type="RefSeq" id="WP_284099754.1">
    <property type="nucleotide sequence ID" value="NZ_JARRAF010000004.1"/>
</dbReference>
<dbReference type="InterPro" id="IPR036866">
    <property type="entry name" value="RibonucZ/Hydroxyglut_hydro"/>
</dbReference>
<gene>
    <name evidence="2" type="ORF">PZA18_05300</name>
</gene>
<dbReference type="PANTHER" id="PTHR42663:SF6">
    <property type="entry name" value="HYDROLASE C777.06C-RELATED"/>
    <property type="match status" value="1"/>
</dbReference>
<proteinExistence type="predicted"/>
<reference evidence="2" key="1">
    <citation type="submission" date="2023-03" db="EMBL/GenBank/DDBJ databases">
        <title>Chitinimonas shenzhenensis gen. nov., sp. nov., a novel member of family Burkholderiaceae isolated from activated sludge collected in Shen Zhen, China.</title>
        <authorList>
            <person name="Wang X."/>
        </authorList>
    </citation>
    <scope>NUCLEOTIDE SEQUENCE</scope>
    <source>
        <strain evidence="2">DQS-5</strain>
    </source>
</reference>
<dbReference type="EMBL" id="JARRAF010000004">
    <property type="protein sequence ID" value="MDK2123462.1"/>
    <property type="molecule type" value="Genomic_DNA"/>
</dbReference>
<evidence type="ECO:0000313" key="3">
    <source>
        <dbReference type="Proteomes" id="UP001172778"/>
    </source>
</evidence>
<comment type="caution">
    <text evidence="2">The sequence shown here is derived from an EMBL/GenBank/DDBJ whole genome shotgun (WGS) entry which is preliminary data.</text>
</comment>
<dbReference type="SUPFAM" id="SSF56281">
    <property type="entry name" value="Metallo-hydrolase/oxidoreductase"/>
    <property type="match status" value="1"/>
</dbReference>